<evidence type="ECO:0000313" key="2">
    <source>
        <dbReference type="Proteomes" id="UP000469724"/>
    </source>
</evidence>
<name>A0A7K3NKZ4_9BACT</name>
<protein>
    <recommendedName>
        <fullName evidence="3">HEPN domain-containing protein</fullName>
    </recommendedName>
</protein>
<accession>A0A7K3NKZ4</accession>
<evidence type="ECO:0008006" key="3">
    <source>
        <dbReference type="Google" id="ProtNLM"/>
    </source>
</evidence>
<proteinExistence type="predicted"/>
<dbReference type="EMBL" id="JAAGRQ010000029">
    <property type="protein sequence ID" value="NDY56860.1"/>
    <property type="molecule type" value="Genomic_DNA"/>
</dbReference>
<comment type="caution">
    <text evidence="1">The sequence shown here is derived from an EMBL/GenBank/DDBJ whole genome shotgun (WGS) entry which is preliminary data.</text>
</comment>
<reference evidence="1 2" key="1">
    <citation type="submission" date="2020-02" db="EMBL/GenBank/DDBJ databases">
        <title>Comparative genomics of sulfur disproportionating microorganisms.</title>
        <authorList>
            <person name="Ward L.M."/>
            <person name="Bertran E."/>
            <person name="Johnston D.T."/>
        </authorList>
    </citation>
    <scope>NUCLEOTIDE SEQUENCE [LARGE SCALE GENOMIC DNA]</scope>
    <source>
        <strain evidence="1 2">DSM 3696</strain>
    </source>
</reference>
<gene>
    <name evidence="1" type="ORF">G3N56_08910</name>
</gene>
<dbReference type="AlphaFoldDB" id="A0A7K3NKZ4"/>
<keyword evidence="2" id="KW-1185">Reference proteome</keyword>
<organism evidence="1 2">
    <name type="scientific">Desulfolutivibrio sulfodismutans</name>
    <dbReference type="NCBI Taxonomy" id="63561"/>
    <lineage>
        <taxon>Bacteria</taxon>
        <taxon>Pseudomonadati</taxon>
        <taxon>Thermodesulfobacteriota</taxon>
        <taxon>Desulfovibrionia</taxon>
        <taxon>Desulfovibrionales</taxon>
        <taxon>Desulfovibrionaceae</taxon>
        <taxon>Desulfolutivibrio</taxon>
    </lineage>
</organism>
<sequence>MDMALFKEIVERKAARYVRLGWDFAEAVNRAVCELLAGTEDRLSPHGIFCLRACLVGTGRECRLASGHPERN</sequence>
<dbReference type="Proteomes" id="UP000469724">
    <property type="component" value="Unassembled WGS sequence"/>
</dbReference>
<dbReference type="RefSeq" id="WP_163301907.1">
    <property type="nucleotide sequence ID" value="NZ_JAAGRQ010000029.1"/>
</dbReference>
<evidence type="ECO:0000313" key="1">
    <source>
        <dbReference type="EMBL" id="NDY56860.1"/>
    </source>
</evidence>